<reference evidence="3" key="1">
    <citation type="submission" date="2023-06" db="EMBL/GenBank/DDBJ databases">
        <authorList>
            <consortium name="Lawrence Berkeley National Laboratory"/>
            <person name="Ahrendt S."/>
            <person name="Sahu N."/>
            <person name="Indic B."/>
            <person name="Wong-Bajracharya J."/>
            <person name="Merenyi Z."/>
            <person name="Ke H.-M."/>
            <person name="Monk M."/>
            <person name="Kocsube S."/>
            <person name="Drula E."/>
            <person name="Lipzen A."/>
            <person name="Balint B."/>
            <person name="Henrissat B."/>
            <person name="Andreopoulos B."/>
            <person name="Martin F.M."/>
            <person name="Harder C.B."/>
            <person name="Rigling D."/>
            <person name="Ford K.L."/>
            <person name="Foster G.D."/>
            <person name="Pangilinan J."/>
            <person name="Papanicolaou A."/>
            <person name="Barry K."/>
            <person name="LaButti K."/>
            <person name="Viragh M."/>
            <person name="Koriabine M."/>
            <person name="Yan M."/>
            <person name="Riley R."/>
            <person name="Champramary S."/>
            <person name="Plett K.L."/>
            <person name="Tsai I.J."/>
            <person name="Slot J."/>
            <person name="Sipos G."/>
            <person name="Plett J."/>
            <person name="Nagy L.G."/>
            <person name="Grigoriev I.V."/>
        </authorList>
    </citation>
    <scope>NUCLEOTIDE SEQUENCE</scope>
    <source>
        <strain evidence="3">HWK02</strain>
    </source>
</reference>
<feature type="domain" description="AAA+ ATPase" evidence="2">
    <location>
        <begin position="364"/>
        <end position="491"/>
    </location>
</feature>
<dbReference type="Pfam" id="PF22942">
    <property type="entry name" value="DUF7025"/>
    <property type="match status" value="1"/>
</dbReference>
<sequence length="562" mass="63469">MSTEIPASETPAQGNVSTPAARPRTLILRYDEYNTGVKGKTKSIHSKKPVLVIRRMINSRGHYDHTEIDIMSHRLREILAEINQDVLGFRLTGSPAAETNESPDEALITDLKTSLDYTLEYFQGTLIEFKQLIDDDKIAFEYLWALIPPNTYVYRRFELTEQDQILHALDCSIDYGRGGDPPKAQLICEIISDDGDSFGLTQVVCEIPHFQGAKKIQDLEVFPLVFHPEADALRERAVARGKKYAKITKPSFHETHGCVMVDAVAFREYEPNATYNLDVLTVLNRSSLTDEQYMICNPVVLGFSFGTKSWGGFALDRLENVVWTKEPFGSLVLDEKYKRLIHALVKQHRARGGQFDDIVRGKGKGLIGLLSGNPGCGKTLTAEAVAEVTQRPLYVVSAGELGTEPAYVDSMLTRVLDLAHRWDAVMLLDEAEVFLQERSTDNLVRNALVSIFLRQLEYYQGILILTTNLVGHCDRALESRIHFCVYYTDLTYDARLKIWKTMSDFDLERLARLQLNGRQIKNAMASAKSIALEDNMPLSVEHIDTVLEVLSDWDMARNRSDL</sequence>
<dbReference type="InterPro" id="IPR054289">
    <property type="entry name" value="DUF7025"/>
</dbReference>
<feature type="region of interest" description="Disordered" evidence="1">
    <location>
        <begin position="1"/>
        <end position="21"/>
    </location>
</feature>
<dbReference type="InterPro" id="IPR003959">
    <property type="entry name" value="ATPase_AAA_core"/>
</dbReference>
<gene>
    <name evidence="3" type="ORF">EDD18DRAFT_1314058</name>
</gene>
<evidence type="ECO:0000256" key="1">
    <source>
        <dbReference type="SAM" id="MobiDB-lite"/>
    </source>
</evidence>
<dbReference type="Gene3D" id="3.40.50.300">
    <property type="entry name" value="P-loop containing nucleotide triphosphate hydrolases"/>
    <property type="match status" value="1"/>
</dbReference>
<protein>
    <submittedName>
        <fullName evidence="3">P-loop containing nucleoside triphosphate hydrolase protein</fullName>
    </submittedName>
</protein>
<dbReference type="PANTHER" id="PTHR46411:SF2">
    <property type="entry name" value="AAA+ ATPASE DOMAIN-CONTAINING PROTEIN"/>
    <property type="match status" value="1"/>
</dbReference>
<evidence type="ECO:0000259" key="2">
    <source>
        <dbReference type="SMART" id="SM00382"/>
    </source>
</evidence>
<evidence type="ECO:0000313" key="4">
    <source>
        <dbReference type="Proteomes" id="UP001175228"/>
    </source>
</evidence>
<organism evidence="3 4">
    <name type="scientific">Armillaria luteobubalina</name>
    <dbReference type="NCBI Taxonomy" id="153913"/>
    <lineage>
        <taxon>Eukaryota</taxon>
        <taxon>Fungi</taxon>
        <taxon>Dikarya</taxon>
        <taxon>Basidiomycota</taxon>
        <taxon>Agaricomycotina</taxon>
        <taxon>Agaricomycetes</taxon>
        <taxon>Agaricomycetidae</taxon>
        <taxon>Agaricales</taxon>
        <taxon>Marasmiineae</taxon>
        <taxon>Physalacriaceae</taxon>
        <taxon>Armillaria</taxon>
    </lineage>
</organism>
<dbReference type="InterPro" id="IPR027417">
    <property type="entry name" value="P-loop_NTPase"/>
</dbReference>
<dbReference type="PANTHER" id="PTHR46411">
    <property type="entry name" value="FAMILY ATPASE, PUTATIVE-RELATED"/>
    <property type="match status" value="1"/>
</dbReference>
<dbReference type="Pfam" id="PF00004">
    <property type="entry name" value="AAA"/>
    <property type="match status" value="1"/>
</dbReference>
<comment type="caution">
    <text evidence="3">The sequence shown here is derived from an EMBL/GenBank/DDBJ whole genome shotgun (WGS) entry which is preliminary data.</text>
</comment>
<dbReference type="InterPro" id="IPR003593">
    <property type="entry name" value="AAA+_ATPase"/>
</dbReference>
<keyword evidence="4" id="KW-1185">Reference proteome</keyword>
<dbReference type="EMBL" id="JAUEPU010000232">
    <property type="protein sequence ID" value="KAK0473017.1"/>
    <property type="molecule type" value="Genomic_DNA"/>
</dbReference>
<dbReference type="GO" id="GO:0016887">
    <property type="term" value="F:ATP hydrolysis activity"/>
    <property type="evidence" value="ECO:0007669"/>
    <property type="project" value="InterPro"/>
</dbReference>
<accession>A0AA39NW81</accession>
<dbReference type="Proteomes" id="UP001175228">
    <property type="component" value="Unassembled WGS sequence"/>
</dbReference>
<dbReference type="SMART" id="SM00382">
    <property type="entry name" value="AAA"/>
    <property type="match status" value="1"/>
</dbReference>
<name>A0AA39NW81_9AGAR</name>
<proteinExistence type="predicted"/>
<feature type="compositionally biased region" description="Polar residues" evidence="1">
    <location>
        <begin position="1"/>
        <end position="18"/>
    </location>
</feature>
<dbReference type="GO" id="GO:0005524">
    <property type="term" value="F:ATP binding"/>
    <property type="evidence" value="ECO:0007669"/>
    <property type="project" value="InterPro"/>
</dbReference>
<dbReference type="AlphaFoldDB" id="A0AA39NW81"/>
<keyword evidence="3" id="KW-0378">Hydrolase</keyword>
<evidence type="ECO:0000313" key="3">
    <source>
        <dbReference type="EMBL" id="KAK0473017.1"/>
    </source>
</evidence>
<dbReference type="SUPFAM" id="SSF52540">
    <property type="entry name" value="P-loop containing nucleoside triphosphate hydrolases"/>
    <property type="match status" value="1"/>
</dbReference>